<dbReference type="VEuPathDB" id="FungiDB:H310_03013"/>
<dbReference type="RefSeq" id="XP_008864964.1">
    <property type="nucleotide sequence ID" value="XM_008866742.1"/>
</dbReference>
<reference evidence="7" key="1">
    <citation type="submission" date="2013-12" db="EMBL/GenBank/DDBJ databases">
        <title>The Genome Sequence of Aphanomyces invadans NJM9701.</title>
        <authorList>
            <consortium name="The Broad Institute Genomics Platform"/>
            <person name="Russ C."/>
            <person name="Tyler B."/>
            <person name="van West P."/>
            <person name="Dieguez-Uribeondo J."/>
            <person name="Young S.K."/>
            <person name="Zeng Q."/>
            <person name="Gargeya S."/>
            <person name="Fitzgerald M."/>
            <person name="Abouelleil A."/>
            <person name="Alvarado L."/>
            <person name="Chapman S.B."/>
            <person name="Gainer-Dewar J."/>
            <person name="Goldberg J."/>
            <person name="Griggs A."/>
            <person name="Gujja S."/>
            <person name="Hansen M."/>
            <person name="Howarth C."/>
            <person name="Imamovic A."/>
            <person name="Ireland A."/>
            <person name="Larimer J."/>
            <person name="McCowan C."/>
            <person name="Murphy C."/>
            <person name="Pearson M."/>
            <person name="Poon T.W."/>
            <person name="Priest M."/>
            <person name="Roberts A."/>
            <person name="Saif S."/>
            <person name="Shea T."/>
            <person name="Sykes S."/>
            <person name="Wortman J."/>
            <person name="Nusbaum C."/>
            <person name="Birren B."/>
        </authorList>
    </citation>
    <scope>NUCLEOTIDE SEQUENCE [LARGE SCALE GENOMIC DNA]</scope>
    <source>
        <strain evidence="7">NJM9701</strain>
    </source>
</reference>
<dbReference type="GeneID" id="20080063"/>
<dbReference type="PROSITE" id="PS50016">
    <property type="entry name" value="ZF_PHD_2"/>
    <property type="match status" value="1"/>
</dbReference>
<dbReference type="OrthoDB" id="69354at2759"/>
<evidence type="ECO:0000256" key="3">
    <source>
        <dbReference type="ARBA" id="ARBA00022833"/>
    </source>
</evidence>
<dbReference type="STRING" id="157072.A0A024UKT5"/>
<sequence>MTAVDAAIQCPSCLAHFPSNDDALPVHLSACAPTDSVDAEYKHCLICFKAFGPVVPANEILFHKDECERVNGPPPKRTGAQKRRRGSDADKTPSSVPFSHVLPSPSRGVQTTVQSEAPLDYSTEDSTTTLCFLCGQGGRQLVICTATCARAFHVWCIGENAVLTQRQGQNSRRVWQCGECSRSVHTCSTCGLLGDDGFDIYLCSIAGCGLYCHDRCMADGPIDAAVAATFVCGRHTCRECNLPSATPSAPSDCIKCYKCATMVHKACQSKASFQPLFTNITGRFGDCGVHPAAPVPAHFKAKVSTHDIVVVLEFANNVLPMTARLYNGNQWGRVARVESLDGGAQLLSVVLFACGTTISVPGHCVLRTGGHYSLTAACLGECMTSHVQSEWNIRQRLANGQPLTDRQKADARMDTCLTFQHFGKLLKMTSTQLIELTEHANKTGAVALQPFTCLDTRRRRTMLAAQAHVPSKTCAISIL</sequence>
<dbReference type="PROSITE" id="PS01359">
    <property type="entry name" value="ZF_PHD_1"/>
    <property type="match status" value="1"/>
</dbReference>
<evidence type="ECO:0000259" key="6">
    <source>
        <dbReference type="PROSITE" id="PS50016"/>
    </source>
</evidence>
<dbReference type="InterPro" id="IPR019787">
    <property type="entry name" value="Znf_PHD-finger"/>
</dbReference>
<dbReference type="EMBL" id="KI913955">
    <property type="protein sequence ID" value="ETW06889.1"/>
    <property type="molecule type" value="Genomic_DNA"/>
</dbReference>
<evidence type="ECO:0000313" key="7">
    <source>
        <dbReference type="EMBL" id="ETW06889.1"/>
    </source>
</evidence>
<evidence type="ECO:0000256" key="1">
    <source>
        <dbReference type="ARBA" id="ARBA00022723"/>
    </source>
</evidence>
<protein>
    <recommendedName>
        <fullName evidence="6">PHD-type domain-containing protein</fullName>
    </recommendedName>
</protein>
<organism evidence="7">
    <name type="scientific">Aphanomyces invadans</name>
    <dbReference type="NCBI Taxonomy" id="157072"/>
    <lineage>
        <taxon>Eukaryota</taxon>
        <taxon>Sar</taxon>
        <taxon>Stramenopiles</taxon>
        <taxon>Oomycota</taxon>
        <taxon>Saprolegniomycetes</taxon>
        <taxon>Saprolegniales</taxon>
        <taxon>Verrucalvaceae</taxon>
        <taxon>Aphanomyces</taxon>
    </lineage>
</organism>
<dbReference type="SMART" id="SM00249">
    <property type="entry name" value="PHD"/>
    <property type="match status" value="2"/>
</dbReference>
<dbReference type="Pfam" id="PF22908">
    <property type="entry name" value="PHD_NSD"/>
    <property type="match status" value="1"/>
</dbReference>
<evidence type="ECO:0000256" key="2">
    <source>
        <dbReference type="ARBA" id="ARBA00022771"/>
    </source>
</evidence>
<dbReference type="InterPro" id="IPR011011">
    <property type="entry name" value="Znf_FYVE_PHD"/>
</dbReference>
<dbReference type="GO" id="GO:0008270">
    <property type="term" value="F:zinc ion binding"/>
    <property type="evidence" value="ECO:0007669"/>
    <property type="project" value="UniProtKB-KW"/>
</dbReference>
<dbReference type="SUPFAM" id="SSF57903">
    <property type="entry name" value="FYVE/PHD zinc finger"/>
    <property type="match status" value="1"/>
</dbReference>
<dbReference type="InterPro" id="IPR055198">
    <property type="entry name" value="NSD_PHD"/>
</dbReference>
<dbReference type="AlphaFoldDB" id="A0A024UKT5"/>
<keyword evidence="2 4" id="KW-0863">Zinc-finger</keyword>
<evidence type="ECO:0000256" key="5">
    <source>
        <dbReference type="SAM" id="MobiDB-lite"/>
    </source>
</evidence>
<name>A0A024UKT5_9STRA</name>
<feature type="domain" description="PHD-type" evidence="6">
    <location>
        <begin position="128"/>
        <end position="183"/>
    </location>
</feature>
<proteinExistence type="predicted"/>
<keyword evidence="1" id="KW-0479">Metal-binding</keyword>
<dbReference type="Gene3D" id="3.30.40.10">
    <property type="entry name" value="Zinc/RING finger domain, C3HC4 (zinc finger)"/>
    <property type="match status" value="2"/>
</dbReference>
<evidence type="ECO:0000256" key="4">
    <source>
        <dbReference type="PROSITE-ProRule" id="PRU00146"/>
    </source>
</evidence>
<dbReference type="eggNOG" id="KOG1081">
    <property type="taxonomic scope" value="Eukaryota"/>
</dbReference>
<dbReference type="InterPro" id="IPR019786">
    <property type="entry name" value="Zinc_finger_PHD-type_CS"/>
</dbReference>
<dbReference type="CDD" id="cd15565">
    <property type="entry name" value="PHD2_NSD"/>
    <property type="match status" value="1"/>
</dbReference>
<dbReference type="InterPro" id="IPR001965">
    <property type="entry name" value="Znf_PHD"/>
</dbReference>
<dbReference type="InterPro" id="IPR013083">
    <property type="entry name" value="Znf_RING/FYVE/PHD"/>
</dbReference>
<gene>
    <name evidence="7" type="ORF">H310_03013</name>
</gene>
<feature type="region of interest" description="Disordered" evidence="5">
    <location>
        <begin position="71"/>
        <end position="113"/>
    </location>
</feature>
<accession>A0A024UKT5</accession>
<keyword evidence="3" id="KW-0862">Zinc</keyword>